<accession>A0A941GLY8</accession>
<dbReference type="InterPro" id="IPR011051">
    <property type="entry name" value="RmlC_Cupin_sf"/>
</dbReference>
<dbReference type="EMBL" id="JAGTPX010000007">
    <property type="protein sequence ID" value="MBR8669790.1"/>
    <property type="molecule type" value="Genomic_DNA"/>
</dbReference>
<dbReference type="CDD" id="cd02226">
    <property type="entry name" value="cupin_YdbB-like"/>
    <property type="match status" value="1"/>
</dbReference>
<dbReference type="RefSeq" id="WP_212118633.1">
    <property type="nucleotide sequence ID" value="NZ_JAGTPX020000008.1"/>
</dbReference>
<dbReference type="InterPro" id="IPR014710">
    <property type="entry name" value="RmlC-like_jellyroll"/>
</dbReference>
<evidence type="ECO:0000313" key="2">
    <source>
        <dbReference type="EMBL" id="MBR8669790.1"/>
    </source>
</evidence>
<sequence length="120" mass="13983">MMEKVNLAEKFALFHDYWNPKIVGDLNESYVKLAKFKGEFVWHQHENEDEMFLVVKGNLLIKFRDQDVWVKEGEFLVVPKGVEHMPVAEEEVHVLLLEPKTTLNTGNQVNEKTVTDLESI</sequence>
<dbReference type="PANTHER" id="PTHR36114:SF1">
    <property type="entry name" value="16.7 KDA PROTEIN IN WHIE LOCUS"/>
    <property type="match status" value="1"/>
</dbReference>
<gene>
    <name evidence="2" type="ORF">KD144_09565</name>
</gene>
<reference evidence="2" key="1">
    <citation type="submission" date="2021-04" db="EMBL/GenBank/DDBJ databases">
        <title>Genomic analysis of electroactive and textile dye degrading Bacillus circulans strain: DC10 isolated from constructed wetland-microbial fuel cells treating textile dye wastewaters.</title>
        <authorList>
            <person name="Patel D.U."/>
            <person name="Desai C.R."/>
        </authorList>
    </citation>
    <scope>NUCLEOTIDE SEQUENCE</scope>
    <source>
        <strain evidence="2">DC10</strain>
    </source>
</reference>
<protein>
    <submittedName>
        <fullName evidence="2">Cupin domain-containing protein</fullName>
    </submittedName>
</protein>
<dbReference type="AlphaFoldDB" id="A0A941GLY8"/>
<dbReference type="InterPro" id="IPR013096">
    <property type="entry name" value="Cupin_2"/>
</dbReference>
<proteinExistence type="predicted"/>
<evidence type="ECO:0000259" key="1">
    <source>
        <dbReference type="Pfam" id="PF07883"/>
    </source>
</evidence>
<dbReference type="Pfam" id="PF07883">
    <property type="entry name" value="Cupin_2"/>
    <property type="match status" value="1"/>
</dbReference>
<dbReference type="PANTHER" id="PTHR36114">
    <property type="entry name" value="16.7 KDA PROTEIN IN WHIE LOCUS"/>
    <property type="match status" value="1"/>
</dbReference>
<comment type="caution">
    <text evidence="2">The sequence shown here is derived from an EMBL/GenBank/DDBJ whole genome shotgun (WGS) entry which is preliminary data.</text>
</comment>
<name>A0A941GLY8_NIACI</name>
<dbReference type="Gene3D" id="2.60.120.10">
    <property type="entry name" value="Jelly Rolls"/>
    <property type="match status" value="1"/>
</dbReference>
<feature type="domain" description="Cupin type-2" evidence="1">
    <location>
        <begin position="39"/>
        <end position="95"/>
    </location>
</feature>
<dbReference type="SUPFAM" id="SSF51182">
    <property type="entry name" value="RmlC-like cupins"/>
    <property type="match status" value="1"/>
</dbReference>
<dbReference type="InterPro" id="IPR052044">
    <property type="entry name" value="PKS_Associated_Protein"/>
</dbReference>
<organism evidence="2">
    <name type="scientific">Niallia circulans</name>
    <name type="common">Bacillus circulans</name>
    <dbReference type="NCBI Taxonomy" id="1397"/>
    <lineage>
        <taxon>Bacteria</taxon>
        <taxon>Bacillati</taxon>
        <taxon>Bacillota</taxon>
        <taxon>Bacilli</taxon>
        <taxon>Bacillales</taxon>
        <taxon>Bacillaceae</taxon>
        <taxon>Niallia</taxon>
    </lineage>
</organism>